<feature type="domain" description="Mab-21-like HhH/H2TH-like" evidence="3">
    <location>
        <begin position="266"/>
        <end position="344"/>
    </location>
</feature>
<dbReference type="Pfam" id="PF20266">
    <property type="entry name" value="Mab-21_C"/>
    <property type="match status" value="1"/>
</dbReference>
<gene>
    <name evidence="4" type="ORF">MGAL_10B069146</name>
</gene>
<evidence type="ECO:0000259" key="2">
    <source>
        <dbReference type="Pfam" id="PF03281"/>
    </source>
</evidence>
<proteinExistence type="inferred from homology"/>
<dbReference type="EMBL" id="UYJE01009288">
    <property type="protein sequence ID" value="VDI72073.1"/>
    <property type="molecule type" value="Genomic_DNA"/>
</dbReference>
<evidence type="ECO:0000313" key="4">
    <source>
        <dbReference type="EMBL" id="VDI72073.1"/>
    </source>
</evidence>
<dbReference type="PANTHER" id="PTHR10656:SF69">
    <property type="entry name" value="MAB-21-LIKE HHH_H2TH-LIKE DOMAIN-CONTAINING PROTEIN"/>
    <property type="match status" value="1"/>
</dbReference>
<evidence type="ECO:0000313" key="5">
    <source>
        <dbReference type="Proteomes" id="UP000596742"/>
    </source>
</evidence>
<dbReference type="OrthoDB" id="6112914at2759"/>
<keyword evidence="5" id="KW-1185">Reference proteome</keyword>
<dbReference type="Proteomes" id="UP000596742">
    <property type="component" value="Unassembled WGS sequence"/>
</dbReference>
<dbReference type="InterPro" id="IPR024810">
    <property type="entry name" value="MAB21L/cGLR"/>
</dbReference>
<comment type="caution">
    <text evidence="4">The sequence shown here is derived from an EMBL/GenBank/DDBJ whole genome shotgun (WGS) entry which is preliminary data.</text>
</comment>
<sequence>MYFIEYLSCNGHNLTDIYLYEHLVNTAGTEVDMRKRQQLFITKDLIDNAVESGFITTSSGSLAEGLDLPGSDIDVMFVIRDVDVIQDVRNIKHPIQRTTLLMETDTDHPGFSRLRLIAGGDGEHKFITNKFFQSTSKGLYLSVNEFVRNINNMFPEQQLSPHGPCLSDKGESFDFAFCLRSKYLPYNAIPWASRYRQQWPHNSTIDKIKKYGCLLVPIGPRDMLDCNVLWRISFSEAEKLLVHSFNFTQLLCYCLLKLTLTHIVNTDKHAEGLLCSYFLKTALFWVSEEIDIDTFQLSKLYFCFSKCLDKLLLWVKKCYCPNYFIPEHNMFLGKINSDNNSILLNVLDRIKRDGIDGLIKQLFPNDNGNCHLLQRNSKSSFIKLDFLFFRISFSDVQLNLLQCLTTLLFTESLIKSKYSTFIIDVCKYHHAEISQYAAQLLPTPTTTIATYNIHKRYHRHLQDGIKADAVSGWLLYASFYYVIGQFDVTMRLTDYVLSRCSSDMLLMDHSLYNNDHFIKYRRNVHHSMTLHDRIRTVNVHSVQYLQNSSLVPGELHLEVKDFDMLIPPIVMSHCLRFLCYHHFGDISNRQQALRDLHLSLKARNFVLYTLSDSITILGVCYEISGDKNTAYQCYDEALQCDGIICSSAAVRKSKLLEI</sequence>
<dbReference type="Pfam" id="PF03281">
    <property type="entry name" value="Mab-21"/>
    <property type="match status" value="1"/>
</dbReference>
<evidence type="ECO:0000256" key="1">
    <source>
        <dbReference type="ARBA" id="ARBA00008307"/>
    </source>
</evidence>
<accession>A0A8B6H249</accession>
<organism evidence="4 5">
    <name type="scientific">Mytilus galloprovincialis</name>
    <name type="common">Mediterranean mussel</name>
    <dbReference type="NCBI Taxonomy" id="29158"/>
    <lineage>
        <taxon>Eukaryota</taxon>
        <taxon>Metazoa</taxon>
        <taxon>Spiralia</taxon>
        <taxon>Lophotrochozoa</taxon>
        <taxon>Mollusca</taxon>
        <taxon>Bivalvia</taxon>
        <taxon>Autobranchia</taxon>
        <taxon>Pteriomorphia</taxon>
        <taxon>Mytilida</taxon>
        <taxon>Mytiloidea</taxon>
        <taxon>Mytilidae</taxon>
        <taxon>Mytilinae</taxon>
        <taxon>Mytilus</taxon>
    </lineage>
</organism>
<dbReference type="PANTHER" id="PTHR10656">
    <property type="entry name" value="CELL FATE DETERMINING PROTEIN MAB21-RELATED"/>
    <property type="match status" value="1"/>
</dbReference>
<evidence type="ECO:0008006" key="6">
    <source>
        <dbReference type="Google" id="ProtNLM"/>
    </source>
</evidence>
<reference evidence="4" key="1">
    <citation type="submission" date="2018-11" db="EMBL/GenBank/DDBJ databases">
        <authorList>
            <person name="Alioto T."/>
            <person name="Alioto T."/>
        </authorList>
    </citation>
    <scope>NUCLEOTIDE SEQUENCE</scope>
</reference>
<dbReference type="SMART" id="SM01265">
    <property type="entry name" value="Mab-21"/>
    <property type="match status" value="1"/>
</dbReference>
<dbReference type="InterPro" id="IPR046906">
    <property type="entry name" value="Mab-21_HhH/H2TH-like"/>
</dbReference>
<dbReference type="InterPro" id="IPR046903">
    <property type="entry name" value="Mab-21-like_nuc_Trfase"/>
</dbReference>
<name>A0A8B6H249_MYTGA</name>
<comment type="similarity">
    <text evidence="1">Belongs to the mab-21 family.</text>
</comment>
<feature type="domain" description="Mab-21-like nucleotidyltransferase" evidence="2">
    <location>
        <begin position="173"/>
        <end position="243"/>
    </location>
</feature>
<dbReference type="Gene3D" id="1.10.1410.40">
    <property type="match status" value="1"/>
</dbReference>
<dbReference type="AlphaFoldDB" id="A0A8B6H249"/>
<evidence type="ECO:0000259" key="3">
    <source>
        <dbReference type="Pfam" id="PF20266"/>
    </source>
</evidence>
<protein>
    <recommendedName>
        <fullName evidence="6">Mab-21-like HhH/H2TH-like domain-containing protein</fullName>
    </recommendedName>
</protein>